<evidence type="ECO:0000313" key="3">
    <source>
        <dbReference type="Proteomes" id="UP000280586"/>
    </source>
</evidence>
<dbReference type="Pfam" id="PF03837">
    <property type="entry name" value="RecT"/>
    <property type="match status" value="1"/>
</dbReference>
<gene>
    <name evidence="1" type="ORF">CP523_13090</name>
    <name evidence="2" type="ORF">NH397_05470</name>
</gene>
<dbReference type="EMBL" id="CP099799">
    <property type="protein sequence ID" value="USS01879.1"/>
    <property type="molecule type" value="Genomic_DNA"/>
</dbReference>
<dbReference type="OrthoDB" id="1045432at2"/>
<sequence length="297" mass="33626">MEKNKIQTTQERNITDGVLNRIKVLEKEGEINFPSNYSYQNALKSAHLILSEQTVKKGNVNIPVLEACTKASVINALLDMTIQGLSPIKKQCYFIPMGDKLTLMKSYMGNIASVKRLKGVKEVFANVIYSGDEFEYKLNLKTGCKEIIKHEQKFENIDTTKIKGAYAIVVRENGPDYVEVMNISQIKNSWNQGNAKGQSLAHKNFSDEMAKKTVINRACKNFLNTSDDSDLLIAAINRTKDYDPEDIIEVTKKEVDKEIMEEANKEVIDVEIEESIDSDIIEEVQAEVVHDDMECDF</sequence>
<reference evidence="2" key="2">
    <citation type="submission" date="2022-06" db="EMBL/GenBank/DDBJ databases">
        <authorList>
            <person name="Holder M.E."/>
            <person name="Ajami N.J."/>
            <person name="Petrosino J.F."/>
        </authorList>
    </citation>
    <scope>NUCLEOTIDE SEQUENCE</scope>
    <source>
        <strain evidence="2">RMA 8861</strain>
    </source>
</reference>
<name>A0A9N7JMS6_CLOSE</name>
<dbReference type="GO" id="GO:0003677">
    <property type="term" value="F:DNA binding"/>
    <property type="evidence" value="ECO:0007669"/>
    <property type="project" value="InterPro"/>
</dbReference>
<dbReference type="Proteomes" id="UP001055437">
    <property type="component" value="Chromosome"/>
</dbReference>
<evidence type="ECO:0000313" key="1">
    <source>
        <dbReference type="EMBL" id="AYE35283.1"/>
    </source>
</evidence>
<evidence type="ECO:0000313" key="4">
    <source>
        <dbReference type="Proteomes" id="UP001055437"/>
    </source>
</evidence>
<protein>
    <submittedName>
        <fullName evidence="1">Recombinase RecT</fullName>
    </submittedName>
</protein>
<dbReference type="KEGG" id="csep:CP523_13090"/>
<dbReference type="GeneID" id="303561621"/>
<dbReference type="GO" id="GO:0006259">
    <property type="term" value="P:DNA metabolic process"/>
    <property type="evidence" value="ECO:0007669"/>
    <property type="project" value="InterPro"/>
</dbReference>
<evidence type="ECO:0000313" key="2">
    <source>
        <dbReference type="EMBL" id="USS01879.1"/>
    </source>
</evidence>
<organism evidence="1 3">
    <name type="scientific">Clostridium septicum</name>
    <dbReference type="NCBI Taxonomy" id="1504"/>
    <lineage>
        <taxon>Bacteria</taxon>
        <taxon>Bacillati</taxon>
        <taxon>Bacillota</taxon>
        <taxon>Clostridia</taxon>
        <taxon>Eubacteriales</taxon>
        <taxon>Clostridiaceae</taxon>
        <taxon>Clostridium</taxon>
    </lineage>
</organism>
<accession>A0A9N7JMS6</accession>
<dbReference type="Proteomes" id="UP000280586">
    <property type="component" value="Chromosome"/>
</dbReference>
<proteinExistence type="predicted"/>
<keyword evidence="4" id="KW-1185">Reference proteome</keyword>
<dbReference type="RefSeq" id="WP_066677844.1">
    <property type="nucleotide sequence ID" value="NZ_CABMIZ010000032.1"/>
</dbReference>
<dbReference type="EMBL" id="CP023671">
    <property type="protein sequence ID" value="AYE35283.1"/>
    <property type="molecule type" value="Genomic_DNA"/>
</dbReference>
<dbReference type="AlphaFoldDB" id="A0A9N7JMS6"/>
<dbReference type="InterPro" id="IPR018330">
    <property type="entry name" value="RecT_fam"/>
</dbReference>
<reference evidence="1 3" key="1">
    <citation type="submission" date="2017-09" db="EMBL/GenBank/DDBJ databases">
        <authorList>
            <person name="Thomas P."/>
            <person name="Seyboldt C."/>
        </authorList>
    </citation>
    <scope>NUCLEOTIDE SEQUENCE [LARGE SCALE GENOMIC DNA]</scope>
    <source>
        <strain evidence="1 3">DSM 7534</strain>
    </source>
</reference>